<dbReference type="PANTHER" id="PTHR35811:SF1">
    <property type="entry name" value="HTH OST-TYPE DOMAIN-CONTAINING PROTEIN"/>
    <property type="match status" value="1"/>
</dbReference>
<keyword evidence="3" id="KW-1185">Reference proteome</keyword>
<dbReference type="Pfam" id="PF01936">
    <property type="entry name" value="NYN"/>
    <property type="match status" value="1"/>
</dbReference>
<name>A0A2S4KP34_9HYPO</name>
<dbReference type="Gene3D" id="3.30.420.610">
    <property type="entry name" value="LOTUS domain-like"/>
    <property type="match status" value="1"/>
</dbReference>
<accession>A0A2S4KP34</accession>
<evidence type="ECO:0000313" key="2">
    <source>
        <dbReference type="EMBL" id="POR31947.1"/>
    </source>
</evidence>
<sequence length="252" mass="27696">MVGDATVKLAVLIDADNAQPSMASPLLAEIAKYGTAFVKRAYGDWTGTSLKGWKEQLLESSIQPIQQFAYTHGKNATDAAMIIDAMDLLYSNRFDGFCLVSSDSDFTRLASRIRESGLVVYGCGERKTPKPFVTACDKFIYIENLASNDELAPQVGLSAHKLTPAAHNESYTHATIWLRAAVRATSDDDGWAGLASVGSHVTRLYPDFDPRTYGYAKLSELITATSIFEITRRIPAEGKAAVVYVREKKRSW</sequence>
<comment type="caution">
    <text evidence="2">The sequence shown here is derived from an EMBL/GenBank/DDBJ whole genome shotgun (WGS) entry which is preliminary data.</text>
</comment>
<feature type="domain" description="HTH OST-type" evidence="1">
    <location>
        <begin position="170"/>
        <end position="247"/>
    </location>
</feature>
<dbReference type="PROSITE" id="PS51644">
    <property type="entry name" value="HTH_OST"/>
    <property type="match status" value="1"/>
</dbReference>
<dbReference type="CDD" id="cd11297">
    <property type="entry name" value="PIN_LabA-like_N_1"/>
    <property type="match status" value="1"/>
</dbReference>
<dbReference type="InterPro" id="IPR041966">
    <property type="entry name" value="LOTUS-like"/>
</dbReference>
<evidence type="ECO:0000313" key="3">
    <source>
        <dbReference type="Proteomes" id="UP000237481"/>
    </source>
</evidence>
<dbReference type="Proteomes" id="UP000237481">
    <property type="component" value="Unassembled WGS sequence"/>
</dbReference>
<gene>
    <name evidence="2" type="ORF">TPAR_07842</name>
</gene>
<dbReference type="InterPro" id="IPR021139">
    <property type="entry name" value="NYN"/>
</dbReference>
<protein>
    <recommendedName>
        <fullName evidence="1">HTH OST-type domain-containing protein</fullName>
    </recommendedName>
</protein>
<dbReference type="AlphaFoldDB" id="A0A2S4KP34"/>
<evidence type="ECO:0000259" key="1">
    <source>
        <dbReference type="PROSITE" id="PS51644"/>
    </source>
</evidence>
<reference evidence="2 3" key="1">
    <citation type="submission" date="2018-01" db="EMBL/GenBank/DDBJ databases">
        <title>Harnessing the power of phylogenomics to disentangle the directionality and signatures of interkingdom host jumping in the parasitic fungal genus Tolypocladium.</title>
        <authorList>
            <person name="Quandt C.A."/>
            <person name="Patterson W."/>
            <person name="Spatafora J.W."/>
        </authorList>
    </citation>
    <scope>NUCLEOTIDE SEQUENCE [LARGE SCALE GENOMIC DNA]</scope>
    <source>
        <strain evidence="2 3">NRBC 100945</strain>
    </source>
</reference>
<dbReference type="InterPro" id="IPR025605">
    <property type="entry name" value="OST-HTH/LOTUS_dom"/>
</dbReference>
<dbReference type="EMBL" id="PKSG01000940">
    <property type="protein sequence ID" value="POR31947.1"/>
    <property type="molecule type" value="Genomic_DNA"/>
</dbReference>
<organism evidence="2 3">
    <name type="scientific">Tolypocladium paradoxum</name>
    <dbReference type="NCBI Taxonomy" id="94208"/>
    <lineage>
        <taxon>Eukaryota</taxon>
        <taxon>Fungi</taxon>
        <taxon>Dikarya</taxon>
        <taxon>Ascomycota</taxon>
        <taxon>Pezizomycotina</taxon>
        <taxon>Sordariomycetes</taxon>
        <taxon>Hypocreomycetidae</taxon>
        <taxon>Hypocreales</taxon>
        <taxon>Ophiocordycipitaceae</taxon>
        <taxon>Tolypocladium</taxon>
    </lineage>
</organism>
<dbReference type="GO" id="GO:0004540">
    <property type="term" value="F:RNA nuclease activity"/>
    <property type="evidence" value="ECO:0007669"/>
    <property type="project" value="InterPro"/>
</dbReference>
<dbReference type="Pfam" id="PF12872">
    <property type="entry name" value="OST-HTH"/>
    <property type="match status" value="1"/>
</dbReference>
<dbReference type="Gene3D" id="3.40.50.1010">
    <property type="entry name" value="5'-nuclease"/>
    <property type="match status" value="1"/>
</dbReference>
<proteinExistence type="predicted"/>
<dbReference type="OrthoDB" id="5205629at2759"/>
<dbReference type="PANTHER" id="PTHR35811">
    <property type="entry name" value="SLR1870 PROTEIN"/>
    <property type="match status" value="1"/>
</dbReference>
<dbReference type="CDD" id="cd10146">
    <property type="entry name" value="LabA_like_C"/>
    <property type="match status" value="1"/>
</dbReference>